<proteinExistence type="predicted"/>
<sequence>MSLFSQCSVRESHQFLQAKPPERSASRQVECAAGQVCSVYLCGRGGGVMQGCGDGWASPAERHALDFLSPPHPLTAELVLPTVIAENLSINCSPNWSRQSRVVIRATLPSTCGPPALASRSRLFRIHPPVGRFSFCLPDLITAIRPVIKYRSGRR</sequence>
<dbReference type="Proteomes" id="UP000324222">
    <property type="component" value="Unassembled WGS sequence"/>
</dbReference>
<gene>
    <name evidence="1" type="ORF">E2C01_053110</name>
</gene>
<accession>A0A5B7GNL8</accession>
<reference evidence="1 2" key="1">
    <citation type="submission" date="2019-05" db="EMBL/GenBank/DDBJ databases">
        <title>Another draft genome of Portunus trituberculatus and its Hox gene families provides insights of decapod evolution.</title>
        <authorList>
            <person name="Jeong J.-H."/>
            <person name="Song I."/>
            <person name="Kim S."/>
            <person name="Choi T."/>
            <person name="Kim D."/>
            <person name="Ryu S."/>
            <person name="Kim W."/>
        </authorList>
    </citation>
    <scope>NUCLEOTIDE SEQUENCE [LARGE SCALE GENOMIC DNA]</scope>
    <source>
        <tissue evidence="1">Muscle</tissue>
    </source>
</reference>
<name>A0A5B7GNL8_PORTR</name>
<organism evidence="1 2">
    <name type="scientific">Portunus trituberculatus</name>
    <name type="common">Swimming crab</name>
    <name type="synonym">Neptunus trituberculatus</name>
    <dbReference type="NCBI Taxonomy" id="210409"/>
    <lineage>
        <taxon>Eukaryota</taxon>
        <taxon>Metazoa</taxon>
        <taxon>Ecdysozoa</taxon>
        <taxon>Arthropoda</taxon>
        <taxon>Crustacea</taxon>
        <taxon>Multicrustacea</taxon>
        <taxon>Malacostraca</taxon>
        <taxon>Eumalacostraca</taxon>
        <taxon>Eucarida</taxon>
        <taxon>Decapoda</taxon>
        <taxon>Pleocyemata</taxon>
        <taxon>Brachyura</taxon>
        <taxon>Eubrachyura</taxon>
        <taxon>Portunoidea</taxon>
        <taxon>Portunidae</taxon>
        <taxon>Portuninae</taxon>
        <taxon>Portunus</taxon>
    </lineage>
</organism>
<dbReference type="EMBL" id="VSRR010016246">
    <property type="protein sequence ID" value="MPC59095.1"/>
    <property type="molecule type" value="Genomic_DNA"/>
</dbReference>
<evidence type="ECO:0000313" key="2">
    <source>
        <dbReference type="Proteomes" id="UP000324222"/>
    </source>
</evidence>
<dbReference type="AlphaFoldDB" id="A0A5B7GNL8"/>
<evidence type="ECO:0000313" key="1">
    <source>
        <dbReference type="EMBL" id="MPC59095.1"/>
    </source>
</evidence>
<protein>
    <submittedName>
        <fullName evidence="1">Uncharacterized protein</fullName>
    </submittedName>
</protein>
<keyword evidence="2" id="KW-1185">Reference proteome</keyword>
<comment type="caution">
    <text evidence="1">The sequence shown here is derived from an EMBL/GenBank/DDBJ whole genome shotgun (WGS) entry which is preliminary data.</text>
</comment>